<dbReference type="InterPro" id="IPR012919">
    <property type="entry name" value="SUN_dom"/>
</dbReference>
<evidence type="ECO:0000256" key="4">
    <source>
        <dbReference type="ARBA" id="ARBA00023136"/>
    </source>
</evidence>
<dbReference type="Proteomes" id="UP001489004">
    <property type="component" value="Unassembled WGS sequence"/>
</dbReference>
<dbReference type="EMBL" id="JALJOR010000010">
    <property type="protein sequence ID" value="KAK9810439.1"/>
    <property type="molecule type" value="Genomic_DNA"/>
</dbReference>
<feature type="compositionally biased region" description="Polar residues" evidence="5">
    <location>
        <begin position="590"/>
        <end position="608"/>
    </location>
</feature>
<keyword evidence="2" id="KW-0812">Transmembrane</keyword>
<comment type="caution">
    <text evidence="7">The sequence shown here is derived from an EMBL/GenBank/DDBJ whole genome shotgun (WGS) entry which is preliminary data.</text>
</comment>
<evidence type="ECO:0000313" key="7">
    <source>
        <dbReference type="EMBL" id="KAK9810439.1"/>
    </source>
</evidence>
<evidence type="ECO:0000256" key="2">
    <source>
        <dbReference type="ARBA" id="ARBA00022692"/>
    </source>
</evidence>
<feature type="region of interest" description="Disordered" evidence="5">
    <location>
        <begin position="144"/>
        <end position="203"/>
    </location>
</feature>
<dbReference type="PANTHER" id="PTHR12953">
    <property type="entry name" value="MEMBRANE PROTEIN CH1 RELATED"/>
    <property type="match status" value="1"/>
</dbReference>
<keyword evidence="3" id="KW-1133">Transmembrane helix</keyword>
<evidence type="ECO:0000259" key="6">
    <source>
        <dbReference type="PROSITE" id="PS51469"/>
    </source>
</evidence>
<keyword evidence="8" id="KW-1185">Reference proteome</keyword>
<dbReference type="PANTHER" id="PTHR12953:SF0">
    <property type="entry name" value="SUN DOMAIN-CONTAINING OSSIFICATION FACTOR"/>
    <property type="match status" value="1"/>
</dbReference>
<feature type="domain" description="SUN" evidence="6">
    <location>
        <begin position="1"/>
        <end position="137"/>
    </location>
</feature>
<feature type="region of interest" description="Disordered" evidence="5">
    <location>
        <begin position="315"/>
        <end position="338"/>
    </location>
</feature>
<dbReference type="InterPro" id="IPR045120">
    <property type="entry name" value="Suco/Slp1-like"/>
</dbReference>
<dbReference type="GO" id="GO:0016020">
    <property type="term" value="C:membrane"/>
    <property type="evidence" value="ECO:0007669"/>
    <property type="project" value="InterPro"/>
</dbReference>
<evidence type="ECO:0000256" key="1">
    <source>
        <dbReference type="ARBA" id="ARBA00004308"/>
    </source>
</evidence>
<evidence type="ECO:0000313" key="8">
    <source>
        <dbReference type="Proteomes" id="UP001489004"/>
    </source>
</evidence>
<keyword evidence="4" id="KW-0472">Membrane</keyword>
<evidence type="ECO:0000256" key="3">
    <source>
        <dbReference type="ARBA" id="ARBA00022989"/>
    </source>
</evidence>
<proteinExistence type="predicted"/>
<feature type="compositionally biased region" description="Acidic residues" evidence="5">
    <location>
        <begin position="550"/>
        <end position="559"/>
    </location>
</feature>
<dbReference type="PROSITE" id="PS51469">
    <property type="entry name" value="SUN"/>
    <property type="match status" value="1"/>
</dbReference>
<reference evidence="7 8" key="1">
    <citation type="journal article" date="2024" name="Nat. Commun.">
        <title>Phylogenomics reveals the evolutionary origins of lichenization in chlorophyte algae.</title>
        <authorList>
            <person name="Puginier C."/>
            <person name="Libourel C."/>
            <person name="Otte J."/>
            <person name="Skaloud P."/>
            <person name="Haon M."/>
            <person name="Grisel S."/>
            <person name="Petersen M."/>
            <person name="Berrin J.G."/>
            <person name="Delaux P.M."/>
            <person name="Dal Grande F."/>
            <person name="Keller J."/>
        </authorList>
    </citation>
    <scope>NUCLEOTIDE SEQUENCE [LARGE SCALE GENOMIC DNA]</scope>
    <source>
        <strain evidence="7 8">SAG 2043</strain>
    </source>
</reference>
<evidence type="ECO:0000256" key="5">
    <source>
        <dbReference type="SAM" id="MobiDB-lite"/>
    </source>
</evidence>
<protein>
    <recommendedName>
        <fullName evidence="6">SUN domain-containing protein</fullName>
    </recommendedName>
</protein>
<comment type="subcellular location">
    <subcellularLocation>
        <location evidence="1">Endomembrane system</location>
    </subcellularLocation>
</comment>
<dbReference type="GO" id="GO:0005737">
    <property type="term" value="C:cytoplasm"/>
    <property type="evidence" value="ECO:0007669"/>
    <property type="project" value="TreeGrafter"/>
</dbReference>
<dbReference type="GO" id="GO:0034975">
    <property type="term" value="P:protein folding in endoplasmic reticulum"/>
    <property type="evidence" value="ECO:0007669"/>
    <property type="project" value="TreeGrafter"/>
</dbReference>
<gene>
    <name evidence="7" type="ORF">WJX72_010766</name>
</gene>
<name>A0AAW1PQP2_9CHLO</name>
<feature type="region of interest" description="Disordered" evidence="5">
    <location>
        <begin position="539"/>
        <end position="608"/>
    </location>
</feature>
<dbReference type="AlphaFoldDB" id="A0AAW1PQP2"/>
<sequence>MPACLPGTPVAEAGLELEATALQPGLQEHTVQQRQPVAKVLVVELSQFELYSSRVKDFVVRGRQSHPRTDGVEYGVALNSTSWAVLGSFTASKVKGSQRFQMQHPGWVKFLQVHFLSQYGSEPVCAVNDIRVYGKSAAEDLEDRLSIDAADDDPLAGSDGESESEMRIPTGQLDPSMPPLAERGASRPASRKGLPRQLAEVQKEGAERAHALAADLDALAAALSRLQAQVEAAPQLVAGHGNQLSPLDSAPAPVLLQQGAPLIFLRLRRIFATHIETKKRKHREFEPDTVDQPATVGSTPVGEEVIAAPIYATRDKPATRRKRSSTDAGKAGKRDNRKATREEIQIAALLCDDYFGNTLLPPTWTWVEFGRAFNSLLDRLPGLPLKKRSVKYLHQKAWQLDNGFLFPGETFGGAKRDDTTSFVVLAVLALVRLPGMRGSCKEIGAMVVRLPEAVAAHDLARLSEPRSGPWNWALSKSLEHNPQLFQQLEQDGRSVWALVDKVAGEAYVQRYSITVERSTAAAEVGQATGAEAEQAAVAAVDARGVGPEGAQEDEVEEAADSSGGHSGLSQEEVQLAPQYVMEVDNAAAASESSQDNDGSQSSRSIFWL</sequence>
<dbReference type="Pfam" id="PF07738">
    <property type="entry name" value="Sad1_UNC"/>
    <property type="match status" value="1"/>
</dbReference>
<accession>A0AAW1PQP2</accession>
<dbReference type="GO" id="GO:0012505">
    <property type="term" value="C:endomembrane system"/>
    <property type="evidence" value="ECO:0007669"/>
    <property type="project" value="UniProtKB-SubCell"/>
</dbReference>
<organism evidence="7 8">
    <name type="scientific">[Myrmecia] bisecta</name>
    <dbReference type="NCBI Taxonomy" id="41462"/>
    <lineage>
        <taxon>Eukaryota</taxon>
        <taxon>Viridiplantae</taxon>
        <taxon>Chlorophyta</taxon>
        <taxon>core chlorophytes</taxon>
        <taxon>Trebouxiophyceae</taxon>
        <taxon>Trebouxiales</taxon>
        <taxon>Trebouxiaceae</taxon>
        <taxon>Myrmecia</taxon>
    </lineage>
</organism>